<dbReference type="Gene3D" id="3.90.320.10">
    <property type="match status" value="1"/>
</dbReference>
<sequence length="303" mass="34133">MTARIVTTKAEPGSPEWLQLVTASKVPAILGISRFKSQFELWHEMAGTLPPAPIDDAKRELFDYGHAAELAAAEFWKYRNPGWRLSRGEVQYTRDELPFPNAVTIDRRGSRGRSRRVVEVKTAKSLEEWGDDGSGETPQDYAAQVLFQQIVTGWHDTADLVVWPDYGRPRVYSVEYDEEIAAAIIGRIVAWCDSLAAGTPPDLDDTVSCYETVRRLHPDIDRDAAVELDPEFAVEYLYAVALEKKATTRLRGCKTRLLDRMGRAQYARVGEHKIADRRNGKGDSVSLYAATKTDPQEIEELYL</sequence>
<dbReference type="SUPFAM" id="SSF52980">
    <property type="entry name" value="Restriction endonuclease-like"/>
    <property type="match status" value="1"/>
</dbReference>
<dbReference type="InterPro" id="IPR011604">
    <property type="entry name" value="PDDEXK-like_dom_sf"/>
</dbReference>
<protein>
    <recommendedName>
        <fullName evidence="1">YqaJ viral recombinase domain-containing protein</fullName>
    </recommendedName>
</protein>
<proteinExistence type="predicted"/>
<dbReference type="AlphaFoldDB" id="A0A9Q2PI69"/>
<reference evidence="2" key="1">
    <citation type="submission" date="2019-11" db="EMBL/GenBank/DDBJ databases">
        <title>Spread of Macrolides and rifampicin resistant Rhodococcus equi in clinical isolates in the USA.</title>
        <authorList>
            <person name="Alvarez-Narvaez S."/>
            <person name="Huber L."/>
            <person name="Cohen N.D."/>
            <person name="Slovis N."/>
            <person name="Greiter M."/>
            <person name="Giguere S."/>
            <person name="Hart K."/>
        </authorList>
    </citation>
    <scope>NUCLEOTIDE SEQUENCE</scope>
    <source>
        <strain evidence="2">Lh_17</strain>
    </source>
</reference>
<dbReference type="Proteomes" id="UP000808906">
    <property type="component" value="Unassembled WGS sequence"/>
</dbReference>
<name>A0A9Q2PI69_RHOHA</name>
<organism evidence="2 3">
    <name type="scientific">Rhodococcus hoagii</name>
    <name type="common">Corynebacterium equii</name>
    <dbReference type="NCBI Taxonomy" id="43767"/>
    <lineage>
        <taxon>Bacteria</taxon>
        <taxon>Bacillati</taxon>
        <taxon>Actinomycetota</taxon>
        <taxon>Actinomycetes</taxon>
        <taxon>Mycobacteriales</taxon>
        <taxon>Nocardiaceae</taxon>
        <taxon>Prescottella</taxon>
    </lineage>
</organism>
<dbReference type="EMBL" id="WUXR01000017">
    <property type="protein sequence ID" value="MBM4567965.1"/>
    <property type="molecule type" value="Genomic_DNA"/>
</dbReference>
<dbReference type="Pfam" id="PF09588">
    <property type="entry name" value="YqaJ"/>
    <property type="match status" value="1"/>
</dbReference>
<dbReference type="InterPro" id="IPR019080">
    <property type="entry name" value="YqaJ_viral_recombinase"/>
</dbReference>
<evidence type="ECO:0000259" key="1">
    <source>
        <dbReference type="Pfam" id="PF09588"/>
    </source>
</evidence>
<dbReference type="InterPro" id="IPR011335">
    <property type="entry name" value="Restrct_endonuc-II-like"/>
</dbReference>
<evidence type="ECO:0000313" key="3">
    <source>
        <dbReference type="Proteomes" id="UP000808906"/>
    </source>
</evidence>
<feature type="domain" description="YqaJ viral recombinase" evidence="1">
    <location>
        <begin position="20"/>
        <end position="154"/>
    </location>
</feature>
<gene>
    <name evidence="2" type="ORF">GS441_21860</name>
</gene>
<comment type="caution">
    <text evidence="2">The sequence shown here is derived from an EMBL/GenBank/DDBJ whole genome shotgun (WGS) entry which is preliminary data.</text>
</comment>
<evidence type="ECO:0000313" key="2">
    <source>
        <dbReference type="EMBL" id="MBM4567965.1"/>
    </source>
</evidence>
<accession>A0A9Q2PI69</accession>